<reference evidence="1" key="1">
    <citation type="submission" date="2016-05" db="EMBL/GenBank/DDBJ databases">
        <title>WGS assembly of Xenopus laevis.</title>
        <authorList>
            <person name="Session A."/>
            <person name="Uno Y."/>
            <person name="Kwon T."/>
            <person name="Chapman J."/>
            <person name="Toyoda A."/>
            <person name="Takahashi S."/>
            <person name="Fukui A."/>
            <person name="Hikosaka A."/>
            <person name="Putnam N."/>
            <person name="Stites J."/>
            <person name="Van Heeringen S."/>
            <person name="Quigley I."/>
            <person name="Heinz S."/>
            <person name="Hellsten U."/>
            <person name="Lyons J."/>
            <person name="Suzuki A."/>
            <person name="Kondo M."/>
            <person name="Ogino H."/>
            <person name="Ochi H."/>
            <person name="Bogdanovic O."/>
            <person name="Lister R."/>
            <person name="Georgiou G."/>
            <person name="Paranjpe S."/>
            <person name="Van Kruijsbergen I."/>
            <person name="Mozaffari S."/>
            <person name="Shu S."/>
            <person name="Schmutz J."/>
            <person name="Jenkins J."/>
            <person name="Grimwood J."/>
            <person name="Carlson J."/>
            <person name="Mitros T."/>
            <person name="Simakov O."/>
            <person name="Heald R."/>
            <person name="Miller K."/>
            <person name="Haudenschild C."/>
            <person name="Kuroki Y."/>
            <person name="Tanaka T."/>
            <person name="Michiue T."/>
            <person name="Watanabe M."/>
            <person name="Kinoshita T."/>
            <person name="Ohta Y."/>
            <person name="Mawaribuchi S."/>
            <person name="Suzuki Y."/>
            <person name="Haramoto Y."/>
            <person name="Yamamoto T."/>
            <person name="Takagi C."/>
            <person name="Kitzman J."/>
            <person name="Shendure J."/>
            <person name="Nakayama T."/>
            <person name="Izutsu Y."/>
            <person name="Robert J."/>
            <person name="Dichmann D."/>
            <person name="Flajnik M."/>
            <person name="Houston D."/>
            <person name="Marcotte E."/>
            <person name="Wallingford J."/>
            <person name="Ito Y."/>
            <person name="Asashima M."/>
            <person name="Ueno N."/>
            <person name="Matsuda Y."/>
            <person name="Jan Veenstra G."/>
            <person name="Fujiyama A."/>
            <person name="Harland R."/>
            <person name="Taira M."/>
            <person name="Rokhsar D.S."/>
        </authorList>
    </citation>
    <scope>NUCLEOTIDE SEQUENCE</scope>
    <source>
        <strain evidence="1">J</strain>
        <tissue evidence="1">Blood</tissue>
    </source>
</reference>
<proteinExistence type="predicted"/>
<dbReference type="EMBL" id="KV487959">
    <property type="protein sequence ID" value="OCT55481.1"/>
    <property type="molecule type" value="Genomic_DNA"/>
</dbReference>
<accession>A0A974BNS6</accession>
<name>A0A974BNS6_XENLA</name>
<sequence>MSVIAPVTHYGSCHQLLLNSQTALNLISSGLIHTIAPDCEHIARLLLNKWHPTCCCTPCPHQPSGCLCLAKHPGSCSSTTVKRTGCQYDL</sequence>
<evidence type="ECO:0000313" key="1">
    <source>
        <dbReference type="EMBL" id="OCT55481.1"/>
    </source>
</evidence>
<dbReference type="AlphaFoldDB" id="A0A974BNS6"/>
<gene>
    <name evidence="1" type="ORF">XELAEV_18001891mg</name>
</gene>
<organism evidence="1">
    <name type="scientific">Xenopus laevis</name>
    <name type="common">African clawed frog</name>
    <dbReference type="NCBI Taxonomy" id="8355"/>
    <lineage>
        <taxon>Eukaryota</taxon>
        <taxon>Metazoa</taxon>
        <taxon>Chordata</taxon>
        <taxon>Craniata</taxon>
        <taxon>Vertebrata</taxon>
        <taxon>Euteleostomi</taxon>
        <taxon>Amphibia</taxon>
        <taxon>Batrachia</taxon>
        <taxon>Anura</taxon>
        <taxon>Pipoidea</taxon>
        <taxon>Pipidae</taxon>
        <taxon>Xenopodinae</taxon>
        <taxon>Xenopus</taxon>
        <taxon>Xenopus</taxon>
    </lineage>
</organism>
<dbReference type="Proteomes" id="UP000694892">
    <property type="component" value="Unassembled WGS sequence"/>
</dbReference>
<protein>
    <submittedName>
        <fullName evidence="1">Uncharacterized protein</fullName>
    </submittedName>
</protein>